<dbReference type="STRING" id="4555.A0A368SH28"/>
<evidence type="ECO:0000256" key="1">
    <source>
        <dbReference type="ARBA" id="ARBA00022723"/>
    </source>
</evidence>
<evidence type="ECO:0000313" key="6">
    <source>
        <dbReference type="EMBL" id="RCV41698.1"/>
    </source>
</evidence>
<keyword evidence="2" id="KW-0862">Zinc</keyword>
<evidence type="ECO:0000259" key="5">
    <source>
        <dbReference type="Pfam" id="PF08240"/>
    </source>
</evidence>
<gene>
    <name evidence="6" type="ORF">SETIT_9G157000v2</name>
</gene>
<keyword evidence="3" id="KW-0560">Oxidoreductase</keyword>
<dbReference type="SUPFAM" id="SSF50129">
    <property type="entry name" value="GroES-like"/>
    <property type="match status" value="1"/>
</dbReference>
<feature type="domain" description="Alcohol dehydrogenase-like N-terminal" evidence="5">
    <location>
        <begin position="41"/>
        <end position="76"/>
    </location>
</feature>
<feature type="region of interest" description="Disordered" evidence="4">
    <location>
        <begin position="101"/>
        <end position="130"/>
    </location>
</feature>
<dbReference type="GO" id="GO:0046872">
    <property type="term" value="F:metal ion binding"/>
    <property type="evidence" value="ECO:0007669"/>
    <property type="project" value="UniProtKB-KW"/>
</dbReference>
<feature type="compositionally biased region" description="Low complexity" evidence="4">
    <location>
        <begin position="118"/>
        <end position="130"/>
    </location>
</feature>
<dbReference type="InterPro" id="IPR011032">
    <property type="entry name" value="GroES-like_sf"/>
</dbReference>
<reference evidence="6" key="2">
    <citation type="submission" date="2015-07" db="EMBL/GenBank/DDBJ databases">
        <authorList>
            <person name="Noorani M."/>
        </authorList>
    </citation>
    <scope>NUCLEOTIDE SEQUENCE</scope>
    <source>
        <strain evidence="6">Yugu1</strain>
    </source>
</reference>
<keyword evidence="1" id="KW-0479">Metal-binding</keyword>
<dbReference type="AlphaFoldDB" id="A0A368SH28"/>
<organism evidence="6">
    <name type="scientific">Setaria italica</name>
    <name type="common">Foxtail millet</name>
    <name type="synonym">Panicum italicum</name>
    <dbReference type="NCBI Taxonomy" id="4555"/>
    <lineage>
        <taxon>Eukaryota</taxon>
        <taxon>Viridiplantae</taxon>
        <taxon>Streptophyta</taxon>
        <taxon>Embryophyta</taxon>
        <taxon>Tracheophyta</taxon>
        <taxon>Spermatophyta</taxon>
        <taxon>Magnoliopsida</taxon>
        <taxon>Liliopsida</taxon>
        <taxon>Poales</taxon>
        <taxon>Poaceae</taxon>
        <taxon>PACMAD clade</taxon>
        <taxon>Panicoideae</taxon>
        <taxon>Panicodae</taxon>
        <taxon>Paniceae</taxon>
        <taxon>Cenchrinae</taxon>
        <taxon>Setaria</taxon>
    </lineage>
</organism>
<name>A0A368SH28_SETIT</name>
<sequence>MPAAAVGDGWVGGRSGWWRASIAASCSTLPLTVNICRAPRDGDVTIKVLFCGICHTDLHIIKNEWGNTMFPVVPGCVTGIRRSVARVPGRLPPEAASPLLCAGHGMQQPHDTVRPELARQAPRPAATPRR</sequence>
<dbReference type="Gene3D" id="3.90.180.10">
    <property type="entry name" value="Medium-chain alcohol dehydrogenases, catalytic domain"/>
    <property type="match status" value="1"/>
</dbReference>
<dbReference type="OrthoDB" id="786472at2759"/>
<protein>
    <recommendedName>
        <fullName evidence="5">Alcohol dehydrogenase-like N-terminal domain-containing protein</fullName>
    </recommendedName>
</protein>
<evidence type="ECO:0000256" key="3">
    <source>
        <dbReference type="ARBA" id="ARBA00023002"/>
    </source>
</evidence>
<proteinExistence type="predicted"/>
<evidence type="ECO:0000256" key="4">
    <source>
        <dbReference type="SAM" id="MobiDB-lite"/>
    </source>
</evidence>
<evidence type="ECO:0000256" key="2">
    <source>
        <dbReference type="ARBA" id="ARBA00022833"/>
    </source>
</evidence>
<dbReference type="PANTHER" id="PTHR42683">
    <property type="entry name" value="ALDEHYDE REDUCTASE"/>
    <property type="match status" value="1"/>
</dbReference>
<dbReference type="InterPro" id="IPR013154">
    <property type="entry name" value="ADH-like_N"/>
</dbReference>
<dbReference type="Pfam" id="PF08240">
    <property type="entry name" value="ADH_N"/>
    <property type="match status" value="1"/>
</dbReference>
<accession>A0A368SH28</accession>
<dbReference type="InterPro" id="IPR047109">
    <property type="entry name" value="CAD-like"/>
</dbReference>
<dbReference type="EMBL" id="CM003536">
    <property type="protein sequence ID" value="RCV41698.1"/>
    <property type="molecule type" value="Genomic_DNA"/>
</dbReference>
<dbReference type="GO" id="GO:0016616">
    <property type="term" value="F:oxidoreductase activity, acting on the CH-OH group of donors, NAD or NADP as acceptor"/>
    <property type="evidence" value="ECO:0007669"/>
    <property type="project" value="InterPro"/>
</dbReference>
<reference evidence="6" key="1">
    <citation type="journal article" date="2012" name="Nat. Biotechnol.">
        <title>Reference genome sequence of the model plant Setaria.</title>
        <authorList>
            <person name="Bennetzen J.L."/>
            <person name="Schmutz J."/>
            <person name="Wang H."/>
            <person name="Percifield R."/>
            <person name="Hawkins J."/>
            <person name="Pontaroli A.C."/>
            <person name="Estep M."/>
            <person name="Feng L."/>
            <person name="Vaughn J.N."/>
            <person name="Grimwood J."/>
            <person name="Jenkins J."/>
            <person name="Barry K."/>
            <person name="Lindquist E."/>
            <person name="Hellsten U."/>
            <person name="Deshpande S."/>
            <person name="Wang X."/>
            <person name="Wu X."/>
            <person name="Mitros T."/>
            <person name="Triplett J."/>
            <person name="Yang X."/>
            <person name="Ye C.Y."/>
            <person name="Mauro-Herrera M."/>
            <person name="Wang L."/>
            <person name="Li P."/>
            <person name="Sharma M."/>
            <person name="Sharma R."/>
            <person name="Ronald P.C."/>
            <person name="Panaud O."/>
            <person name="Kellogg E.A."/>
            <person name="Brutnell T.P."/>
            <person name="Doust A.N."/>
            <person name="Tuskan G.A."/>
            <person name="Rokhsar D."/>
            <person name="Devos K.M."/>
        </authorList>
    </citation>
    <scope>NUCLEOTIDE SEQUENCE [LARGE SCALE GENOMIC DNA]</scope>
    <source>
        <strain evidence="6">Yugu1</strain>
    </source>
</reference>